<reference evidence="2" key="1">
    <citation type="submission" date="2020-05" db="EMBL/GenBank/DDBJ databases">
        <title>Phylogenomic resolution of chytrid fungi.</title>
        <authorList>
            <person name="Stajich J.E."/>
            <person name="Amses K."/>
            <person name="Simmons R."/>
            <person name="Seto K."/>
            <person name="Myers J."/>
            <person name="Bonds A."/>
            <person name="Quandt C.A."/>
            <person name="Barry K."/>
            <person name="Liu P."/>
            <person name="Grigoriev I."/>
            <person name="Longcore J.E."/>
            <person name="James T.Y."/>
        </authorList>
    </citation>
    <scope>NUCLEOTIDE SEQUENCE</scope>
    <source>
        <strain evidence="2">JEL0476</strain>
    </source>
</reference>
<evidence type="ECO:0000313" key="3">
    <source>
        <dbReference type="Proteomes" id="UP001211065"/>
    </source>
</evidence>
<dbReference type="Proteomes" id="UP001211065">
    <property type="component" value="Unassembled WGS sequence"/>
</dbReference>
<keyword evidence="1" id="KW-0812">Transmembrane</keyword>
<dbReference type="EMBL" id="JADGJW010000669">
    <property type="protein sequence ID" value="KAJ3213871.1"/>
    <property type="molecule type" value="Genomic_DNA"/>
</dbReference>
<organism evidence="2 3">
    <name type="scientific">Clydaea vesicula</name>
    <dbReference type="NCBI Taxonomy" id="447962"/>
    <lineage>
        <taxon>Eukaryota</taxon>
        <taxon>Fungi</taxon>
        <taxon>Fungi incertae sedis</taxon>
        <taxon>Chytridiomycota</taxon>
        <taxon>Chytridiomycota incertae sedis</taxon>
        <taxon>Chytridiomycetes</taxon>
        <taxon>Lobulomycetales</taxon>
        <taxon>Lobulomycetaceae</taxon>
        <taxon>Clydaea</taxon>
    </lineage>
</organism>
<proteinExistence type="predicted"/>
<keyword evidence="1" id="KW-0472">Membrane</keyword>
<keyword evidence="1" id="KW-1133">Transmembrane helix</keyword>
<comment type="caution">
    <text evidence="2">The sequence shown here is derived from an EMBL/GenBank/DDBJ whole genome shotgun (WGS) entry which is preliminary data.</text>
</comment>
<sequence>MNTSDFFTSTTTVTSFPISSDITSTSLSSIINSTSPTTSTITTPAIITTTTNDISTTKHQNNSYTSTSLVLPTSTITESISSTQSQFTLQPTMIPSDNNYNIKFFSPEIIIGTTIALLIVLIAFCLFIKRTNNSKERRLSTSKNIKTCEPTIDGYSSNISNEINYENTVDPKLKPNAHVEKYECFHKQHTSPHDQLPLFLSSNVPTSLYNEKQHYVENFNQQQHYIENSQYNEMTAQSSTGQEIVFIDKPTQYPNFYDSNGWDYISDSANPGSNWDYIIDNAEPDSTVYYKEPKLNYPSLYTVDKQEENSNAVENIYAQI</sequence>
<keyword evidence="3" id="KW-1185">Reference proteome</keyword>
<evidence type="ECO:0000256" key="1">
    <source>
        <dbReference type="SAM" id="Phobius"/>
    </source>
</evidence>
<evidence type="ECO:0000313" key="2">
    <source>
        <dbReference type="EMBL" id="KAJ3213871.1"/>
    </source>
</evidence>
<gene>
    <name evidence="2" type="ORF">HK099_007135</name>
</gene>
<protein>
    <submittedName>
        <fullName evidence="2">Uncharacterized protein</fullName>
    </submittedName>
</protein>
<name>A0AAD5TXJ0_9FUNG</name>
<dbReference type="AlphaFoldDB" id="A0AAD5TXJ0"/>
<feature type="transmembrane region" description="Helical" evidence="1">
    <location>
        <begin position="109"/>
        <end position="128"/>
    </location>
</feature>
<accession>A0AAD5TXJ0</accession>